<evidence type="ECO:0000313" key="3">
    <source>
        <dbReference type="EMBL" id="OHA68356.1"/>
    </source>
</evidence>
<protein>
    <recommendedName>
        <fullName evidence="5">2'-deoxycytidine 5'-triphosphate deaminase</fullName>
    </recommendedName>
</protein>
<evidence type="ECO:0000313" key="4">
    <source>
        <dbReference type="Proteomes" id="UP000178529"/>
    </source>
</evidence>
<dbReference type="Pfam" id="PF06559">
    <property type="entry name" value="DCD_N"/>
    <property type="match status" value="1"/>
</dbReference>
<name>A0A1G2R687_9BACT</name>
<proteinExistence type="predicted"/>
<dbReference type="SUPFAM" id="SSF51283">
    <property type="entry name" value="dUTPase-like"/>
    <property type="match status" value="2"/>
</dbReference>
<dbReference type="InterPro" id="IPR036157">
    <property type="entry name" value="dUTPase-like_sf"/>
</dbReference>
<dbReference type="PANTHER" id="PTHR42680">
    <property type="entry name" value="DCTP DEAMINASE"/>
    <property type="match status" value="1"/>
</dbReference>
<dbReference type="Proteomes" id="UP000178529">
    <property type="component" value="Unassembled WGS sequence"/>
</dbReference>
<dbReference type="Gene3D" id="2.70.40.10">
    <property type="match status" value="2"/>
</dbReference>
<reference evidence="3 4" key="1">
    <citation type="journal article" date="2016" name="Nat. Commun.">
        <title>Thousands of microbial genomes shed light on interconnected biogeochemical processes in an aquifer system.</title>
        <authorList>
            <person name="Anantharaman K."/>
            <person name="Brown C.T."/>
            <person name="Hug L.A."/>
            <person name="Sharon I."/>
            <person name="Castelle C.J."/>
            <person name="Probst A.J."/>
            <person name="Thomas B.C."/>
            <person name="Singh A."/>
            <person name="Wilkins M.J."/>
            <person name="Karaoz U."/>
            <person name="Brodie E.L."/>
            <person name="Williams K.H."/>
            <person name="Hubbard S.S."/>
            <person name="Banfield J.F."/>
        </authorList>
    </citation>
    <scope>NUCLEOTIDE SEQUENCE [LARGE SCALE GENOMIC DNA]</scope>
</reference>
<feature type="domain" description="2'-deoxycytidine 5'-triphosphate deaminase N-terminal" evidence="1">
    <location>
        <begin position="2"/>
        <end position="157"/>
    </location>
</feature>
<dbReference type="AlphaFoldDB" id="A0A1G2R687"/>
<feature type="domain" description="2'-deoxycytidine 5'-triphosphate deaminase C-terminal" evidence="2">
    <location>
        <begin position="190"/>
        <end position="363"/>
    </location>
</feature>
<evidence type="ECO:0008006" key="5">
    <source>
        <dbReference type="Google" id="ProtNLM"/>
    </source>
</evidence>
<dbReference type="Pfam" id="PF22569">
    <property type="entry name" value="DCD_C"/>
    <property type="match status" value="1"/>
</dbReference>
<evidence type="ECO:0000259" key="1">
    <source>
        <dbReference type="Pfam" id="PF06559"/>
    </source>
</evidence>
<gene>
    <name evidence="3" type="ORF">A3J68_00235</name>
</gene>
<sequence>MQGALPYQAIQQLQAQGFLKGFGEGSVQPASIDLSIGQEAYRIRGSALPLHGETVRNLLKTIVLFPHDLALPLEPGESYLCKIKEEIKLPGSVYGYTNPKSSTGRNDIQVRLLADGVPRFDTIPRAFNGELWLLVSSHHFLLKLTAGDKLAQLRLFDSDGRIGKEEMKEVYEKYKLLWDPEGNPINFAERKISDHDGSLILSVDLATEDIVGYTAKPQGRSPVLIFSDRGHKPDDFFDPIARPKDGMITLEKGRFYIFYTYEWSRVPTLFAAEMVAMDERSGEFRSHYAGYIDSGWGYGRNGEEKGWPLVLEVRPFDDNIIIRHKQLICKLRYENAQELPSKVYGETGSSYVRQKGALLSKHFRPVGTSSAII</sequence>
<dbReference type="InterPro" id="IPR053811">
    <property type="entry name" value="DCD_C"/>
</dbReference>
<dbReference type="GO" id="GO:0009394">
    <property type="term" value="P:2'-deoxyribonucleotide metabolic process"/>
    <property type="evidence" value="ECO:0007669"/>
    <property type="project" value="InterPro"/>
</dbReference>
<evidence type="ECO:0000259" key="2">
    <source>
        <dbReference type="Pfam" id="PF22569"/>
    </source>
</evidence>
<organism evidence="3 4">
    <name type="scientific">Candidatus Wildermuthbacteria bacterium RIFCSPHIGHO2_02_FULL_48_16</name>
    <dbReference type="NCBI Taxonomy" id="1802453"/>
    <lineage>
        <taxon>Bacteria</taxon>
        <taxon>Candidatus Wildermuthiibacteriota</taxon>
    </lineage>
</organism>
<dbReference type="InterPro" id="IPR010550">
    <property type="entry name" value="DCD_N"/>
</dbReference>
<dbReference type="PANTHER" id="PTHR42680:SF3">
    <property type="entry name" value="DCTP DEAMINASE"/>
    <property type="match status" value="1"/>
</dbReference>
<comment type="caution">
    <text evidence="3">The sequence shown here is derived from an EMBL/GenBank/DDBJ whole genome shotgun (WGS) entry which is preliminary data.</text>
</comment>
<accession>A0A1G2R687</accession>
<dbReference type="EMBL" id="MHTY01000026">
    <property type="protein sequence ID" value="OHA68356.1"/>
    <property type="molecule type" value="Genomic_DNA"/>
</dbReference>
<dbReference type="GO" id="GO:0008829">
    <property type="term" value="F:dCTP deaminase activity"/>
    <property type="evidence" value="ECO:0007669"/>
    <property type="project" value="InterPro"/>
</dbReference>